<dbReference type="SUPFAM" id="SSF52540">
    <property type="entry name" value="P-loop containing nucleoside triphosphate hydrolases"/>
    <property type="match status" value="1"/>
</dbReference>
<accession>A0A1J4KK83</accession>
<proteinExistence type="predicted"/>
<dbReference type="CDD" id="cd00154">
    <property type="entry name" value="Rab"/>
    <property type="match status" value="1"/>
</dbReference>
<dbReference type="PANTHER" id="PTHR47977">
    <property type="entry name" value="RAS-RELATED PROTEIN RAB"/>
    <property type="match status" value="1"/>
</dbReference>
<dbReference type="VEuPathDB" id="TrichDB:TRFO_18988"/>
<comment type="caution">
    <text evidence="3">The sequence shown here is derived from an EMBL/GenBank/DDBJ whole genome shotgun (WGS) entry which is preliminary data.</text>
</comment>
<dbReference type="InterPro" id="IPR005225">
    <property type="entry name" value="Small_GTP-bd"/>
</dbReference>
<dbReference type="PROSITE" id="PS51417">
    <property type="entry name" value="ARF"/>
    <property type="match status" value="1"/>
</dbReference>
<dbReference type="FunFam" id="3.40.50.300:FF:001329">
    <property type="entry name" value="Small GTP-binding protein, putative"/>
    <property type="match status" value="1"/>
</dbReference>
<reference evidence="3" key="1">
    <citation type="submission" date="2016-10" db="EMBL/GenBank/DDBJ databases">
        <authorList>
            <person name="Benchimol M."/>
            <person name="Almeida L.G."/>
            <person name="Vasconcelos A.T."/>
            <person name="Perreira-Neves A."/>
            <person name="Rosa I.A."/>
            <person name="Tasca T."/>
            <person name="Bogo M.R."/>
            <person name="de Souza W."/>
        </authorList>
    </citation>
    <scope>NUCLEOTIDE SEQUENCE [LARGE SCALE GENOMIC DNA]</scope>
    <source>
        <strain evidence="3">K</strain>
    </source>
</reference>
<dbReference type="GO" id="GO:0003924">
    <property type="term" value="F:GTPase activity"/>
    <property type="evidence" value="ECO:0007669"/>
    <property type="project" value="InterPro"/>
</dbReference>
<gene>
    <name evidence="3" type="ORF">TRFO_18988</name>
</gene>
<keyword evidence="4" id="KW-1185">Reference proteome</keyword>
<protein>
    <submittedName>
        <fullName evidence="3">Ras-related protein RABH1c</fullName>
    </submittedName>
</protein>
<dbReference type="RefSeq" id="XP_068364674.1">
    <property type="nucleotide sequence ID" value="XM_068500501.1"/>
</dbReference>
<sequence>MKAILCGNSTVGKTSILNALTGVKDLGPTTPTLGAGCAKVTFQFNNQETVMNLWDTAGQEAYRSLIKIYFHGVKVAILIFDISNRQSFDDLDNWINDINESCDREGCPILLVANKIDLIENRIISAEEISKKAHELNCPFIEASALTRAGLKELLILAYRMGNGEKVPIDPTEEFLSRDFRSYEAQKEQSIELTTSKDEKGGCCG</sequence>
<dbReference type="PROSITE" id="PS51420">
    <property type="entry name" value="RHO"/>
    <property type="match status" value="1"/>
</dbReference>
<dbReference type="OrthoDB" id="9989112at2759"/>
<dbReference type="SMART" id="SM00174">
    <property type="entry name" value="RHO"/>
    <property type="match status" value="1"/>
</dbReference>
<dbReference type="NCBIfam" id="TIGR00231">
    <property type="entry name" value="small_GTP"/>
    <property type="match status" value="1"/>
</dbReference>
<dbReference type="EMBL" id="MLAK01000585">
    <property type="protein sequence ID" value="OHT11538.1"/>
    <property type="molecule type" value="Genomic_DNA"/>
</dbReference>
<organism evidence="3 4">
    <name type="scientific">Tritrichomonas foetus</name>
    <dbReference type="NCBI Taxonomy" id="1144522"/>
    <lineage>
        <taxon>Eukaryota</taxon>
        <taxon>Metamonada</taxon>
        <taxon>Parabasalia</taxon>
        <taxon>Tritrichomonadida</taxon>
        <taxon>Tritrichomonadidae</taxon>
        <taxon>Tritrichomonas</taxon>
    </lineage>
</organism>
<dbReference type="Gene3D" id="3.40.50.300">
    <property type="entry name" value="P-loop containing nucleotide triphosphate hydrolases"/>
    <property type="match status" value="1"/>
</dbReference>
<dbReference type="PROSITE" id="PS51419">
    <property type="entry name" value="RAB"/>
    <property type="match status" value="1"/>
</dbReference>
<dbReference type="GeneID" id="94835205"/>
<dbReference type="InterPro" id="IPR001806">
    <property type="entry name" value="Small_GTPase"/>
</dbReference>
<keyword evidence="1" id="KW-0547">Nucleotide-binding</keyword>
<dbReference type="AlphaFoldDB" id="A0A1J4KK83"/>
<evidence type="ECO:0000313" key="4">
    <source>
        <dbReference type="Proteomes" id="UP000179807"/>
    </source>
</evidence>
<name>A0A1J4KK83_9EUKA</name>
<evidence type="ECO:0000313" key="3">
    <source>
        <dbReference type="EMBL" id="OHT11538.1"/>
    </source>
</evidence>
<dbReference type="Pfam" id="PF00071">
    <property type="entry name" value="Ras"/>
    <property type="match status" value="1"/>
</dbReference>
<keyword evidence="2" id="KW-0342">GTP-binding</keyword>
<dbReference type="GO" id="GO:0005525">
    <property type="term" value="F:GTP binding"/>
    <property type="evidence" value="ECO:0007669"/>
    <property type="project" value="UniProtKB-KW"/>
</dbReference>
<dbReference type="SMART" id="SM00173">
    <property type="entry name" value="RAS"/>
    <property type="match status" value="1"/>
</dbReference>
<evidence type="ECO:0000256" key="2">
    <source>
        <dbReference type="ARBA" id="ARBA00023134"/>
    </source>
</evidence>
<dbReference type="InterPro" id="IPR050227">
    <property type="entry name" value="Rab"/>
</dbReference>
<dbReference type="InterPro" id="IPR027417">
    <property type="entry name" value="P-loop_NTPase"/>
</dbReference>
<dbReference type="PROSITE" id="PS51421">
    <property type="entry name" value="RAS"/>
    <property type="match status" value="1"/>
</dbReference>
<dbReference type="Proteomes" id="UP000179807">
    <property type="component" value="Unassembled WGS sequence"/>
</dbReference>
<dbReference type="SMART" id="SM00176">
    <property type="entry name" value="RAN"/>
    <property type="match status" value="1"/>
</dbReference>
<evidence type="ECO:0000256" key="1">
    <source>
        <dbReference type="ARBA" id="ARBA00022741"/>
    </source>
</evidence>
<dbReference type="PRINTS" id="PR00449">
    <property type="entry name" value="RASTRNSFRMNG"/>
</dbReference>
<dbReference type="SMART" id="SM00175">
    <property type="entry name" value="RAB"/>
    <property type="match status" value="1"/>
</dbReference>